<dbReference type="PANTHER" id="PTHR31250">
    <property type="entry name" value="IQ DOMAIN-CONTAINING PROTEIN IQM3"/>
    <property type="match status" value="1"/>
</dbReference>
<reference evidence="3 4" key="1">
    <citation type="journal article" date="2018" name="Nat. Biotechnol.">
        <title>A standardized bacterial taxonomy based on genome phylogeny substantially revises the tree of life.</title>
        <authorList>
            <person name="Parks D.H."/>
            <person name="Chuvochina M."/>
            <person name="Waite D.W."/>
            <person name="Rinke C."/>
            <person name="Skarshewski A."/>
            <person name="Chaumeil P.A."/>
            <person name="Hugenholtz P."/>
        </authorList>
    </citation>
    <scope>NUCLEOTIDE SEQUENCE [LARGE SCALE GENOMIC DNA]</scope>
    <source>
        <strain evidence="3">UBA8844</strain>
    </source>
</reference>
<dbReference type="PANTHER" id="PTHR31250:SF27">
    <property type="entry name" value="IQ DOMAIN-CONTAINING PROTEIN IQM5"/>
    <property type="match status" value="1"/>
</dbReference>
<evidence type="ECO:0000313" key="4">
    <source>
        <dbReference type="Proteomes" id="UP000264071"/>
    </source>
</evidence>
<protein>
    <submittedName>
        <fullName evidence="3">Uncharacterized protein</fullName>
    </submittedName>
</protein>
<keyword evidence="2" id="KW-0963">Cytoplasm</keyword>
<sequence>MAIPTLAYWQRKTSSVLHSRNNPLITDIDTLLTAFHSNGKSDTQKQKILILMLYICTEWLVTKSKNNWRRRYVSDLIGEIETELRTPAMVNAVQSRVGAADLTMKENPIEMLQPKDRSTKYGLAGQTSFHRINAHTAETFVNDYQRRGNLTGYSAQLQNIVPADYVDGLKILAVGNAEALHDMRRNLAYLSKADRQQRQLSLGDNDCFYLHGDPSPYTSPADIPDLCVIDTMELIYVSSIKAAGKFHHSSFFSGKPVLFAGELRLKHGVINYINSMSGHYLPSTQDLLRAVTLLRDKYGCDLTRMRVEDGATNTKWASAIEFLQRQGVPVPKARPVINKVVLDGDPI</sequence>
<proteinExistence type="predicted"/>
<dbReference type="Proteomes" id="UP000264071">
    <property type="component" value="Unassembled WGS sequence"/>
</dbReference>
<gene>
    <name evidence="3" type="ORF">DGD08_04775</name>
</gene>
<name>A0A3D4V5W7_9BACT</name>
<dbReference type="GO" id="GO:0005737">
    <property type="term" value="C:cytoplasm"/>
    <property type="evidence" value="ECO:0007669"/>
    <property type="project" value="UniProtKB-SubCell"/>
</dbReference>
<organism evidence="3 4">
    <name type="scientific">Gemmatimonas aurantiaca</name>
    <dbReference type="NCBI Taxonomy" id="173480"/>
    <lineage>
        <taxon>Bacteria</taxon>
        <taxon>Pseudomonadati</taxon>
        <taxon>Gemmatimonadota</taxon>
        <taxon>Gemmatimonadia</taxon>
        <taxon>Gemmatimonadales</taxon>
        <taxon>Gemmatimonadaceae</taxon>
        <taxon>Gemmatimonas</taxon>
    </lineage>
</organism>
<evidence type="ECO:0000256" key="2">
    <source>
        <dbReference type="ARBA" id="ARBA00022490"/>
    </source>
</evidence>
<evidence type="ECO:0000313" key="3">
    <source>
        <dbReference type="EMBL" id="HCT56510.1"/>
    </source>
</evidence>
<accession>A0A3D4V5W7</accession>
<dbReference type="InterPro" id="IPR044159">
    <property type="entry name" value="IQM"/>
</dbReference>
<evidence type="ECO:0000256" key="1">
    <source>
        <dbReference type="ARBA" id="ARBA00004496"/>
    </source>
</evidence>
<dbReference type="EMBL" id="DPIY01000005">
    <property type="protein sequence ID" value="HCT56510.1"/>
    <property type="molecule type" value="Genomic_DNA"/>
</dbReference>
<comment type="subcellular location">
    <subcellularLocation>
        <location evidence="1">Cytoplasm</location>
    </subcellularLocation>
</comment>
<dbReference type="AlphaFoldDB" id="A0A3D4V5W7"/>
<comment type="caution">
    <text evidence="3">The sequence shown here is derived from an EMBL/GenBank/DDBJ whole genome shotgun (WGS) entry which is preliminary data.</text>
</comment>